<dbReference type="Proteomes" id="UP001217417">
    <property type="component" value="Unassembled WGS sequence"/>
</dbReference>
<sequence>GRGRKIKSLLADQDVAADCQEFFRSIPPSQRSVHRLKIHIETKIYPTYMGILDRFIISEKTCHRYLSPWGF</sequence>
<accession>A0AAD7VTH5</accession>
<name>A0AAD7VTH5_9ASCO</name>
<keyword evidence="2" id="KW-1185">Reference proteome</keyword>
<evidence type="ECO:0000313" key="1">
    <source>
        <dbReference type="EMBL" id="KAJ8100165.1"/>
    </source>
</evidence>
<reference evidence="1" key="1">
    <citation type="submission" date="2023-03" db="EMBL/GenBank/DDBJ databases">
        <title>Near-Complete genome sequence of Lipomyces tetrasporous NRRL Y-64009, an oleaginous yeast capable of growing on lignocellulosic hydrolysates.</title>
        <authorList>
            <consortium name="Lawrence Berkeley National Laboratory"/>
            <person name="Jagtap S.S."/>
            <person name="Liu J.-J."/>
            <person name="Walukiewicz H.E."/>
            <person name="Pangilinan J."/>
            <person name="Lipzen A."/>
            <person name="Ahrendt S."/>
            <person name="Koriabine M."/>
            <person name="Cobaugh K."/>
            <person name="Salamov A."/>
            <person name="Yoshinaga Y."/>
            <person name="Ng V."/>
            <person name="Daum C."/>
            <person name="Grigoriev I.V."/>
            <person name="Slininger P.J."/>
            <person name="Dien B.S."/>
            <person name="Jin Y.-S."/>
            <person name="Rao C.V."/>
        </authorList>
    </citation>
    <scope>NUCLEOTIDE SEQUENCE</scope>
    <source>
        <strain evidence="1">NRRL Y-64009</strain>
    </source>
</reference>
<gene>
    <name evidence="1" type="ORF">POJ06DRAFT_188936</name>
</gene>
<evidence type="ECO:0000313" key="2">
    <source>
        <dbReference type="Proteomes" id="UP001217417"/>
    </source>
</evidence>
<dbReference type="AlphaFoldDB" id="A0AAD7VTH5"/>
<comment type="caution">
    <text evidence="1">The sequence shown here is derived from an EMBL/GenBank/DDBJ whole genome shotgun (WGS) entry which is preliminary data.</text>
</comment>
<dbReference type="RefSeq" id="XP_056043615.1">
    <property type="nucleotide sequence ID" value="XM_056184788.1"/>
</dbReference>
<proteinExistence type="predicted"/>
<organism evidence="1 2">
    <name type="scientific">Lipomyces tetrasporus</name>
    <dbReference type="NCBI Taxonomy" id="54092"/>
    <lineage>
        <taxon>Eukaryota</taxon>
        <taxon>Fungi</taxon>
        <taxon>Dikarya</taxon>
        <taxon>Ascomycota</taxon>
        <taxon>Saccharomycotina</taxon>
        <taxon>Lipomycetes</taxon>
        <taxon>Lipomycetales</taxon>
        <taxon>Lipomycetaceae</taxon>
        <taxon>Lipomyces</taxon>
    </lineage>
</organism>
<dbReference type="GeneID" id="80879954"/>
<feature type="non-terminal residue" evidence="1">
    <location>
        <position position="71"/>
    </location>
</feature>
<feature type="non-terminal residue" evidence="1">
    <location>
        <position position="1"/>
    </location>
</feature>
<dbReference type="EMBL" id="JARPMG010000006">
    <property type="protein sequence ID" value="KAJ8100165.1"/>
    <property type="molecule type" value="Genomic_DNA"/>
</dbReference>
<protein>
    <submittedName>
        <fullName evidence="1">Uncharacterized protein</fullName>
    </submittedName>
</protein>